<comment type="caution">
    <text evidence="4">The sequence shown here is derived from an EMBL/GenBank/DDBJ whole genome shotgun (WGS) entry which is preliminary data.</text>
</comment>
<name>A0A9X3ZGA6_9HYPH</name>
<dbReference type="NCBIfam" id="NF002328">
    <property type="entry name" value="PRK01286.1-3"/>
    <property type="match status" value="1"/>
</dbReference>
<dbReference type="PANTHER" id="PTHR11373:SF43">
    <property type="entry name" value="DEOXYGUANOSINETRIPHOSPHATE TRIPHOSPHOHYDROLASE-LIKE PROTEIN"/>
    <property type="match status" value="1"/>
</dbReference>
<dbReference type="RefSeq" id="WP_267989804.1">
    <property type="nucleotide sequence ID" value="NZ_JAPJZI010000001.1"/>
</dbReference>
<dbReference type="EMBL" id="JAPJZI010000001">
    <property type="protein sequence ID" value="MDA5398377.1"/>
    <property type="molecule type" value="Genomic_DNA"/>
</dbReference>
<protein>
    <recommendedName>
        <fullName evidence="2">Deoxyguanosinetriphosphate triphosphohydrolase-like protein</fullName>
    </recommendedName>
</protein>
<dbReference type="InterPro" id="IPR023023">
    <property type="entry name" value="dNTPase_2"/>
</dbReference>
<dbReference type="Gene3D" id="1.10.3210.10">
    <property type="entry name" value="Hypothetical protein af1432"/>
    <property type="match status" value="1"/>
</dbReference>
<accession>A0A9X3ZGA6</accession>
<dbReference type="InterPro" id="IPR006261">
    <property type="entry name" value="dGTPase"/>
</dbReference>
<proteinExistence type="inferred from homology"/>
<evidence type="ECO:0000313" key="4">
    <source>
        <dbReference type="EMBL" id="MDA5398377.1"/>
    </source>
</evidence>
<dbReference type="GO" id="GO:0008832">
    <property type="term" value="F:dGTPase activity"/>
    <property type="evidence" value="ECO:0007669"/>
    <property type="project" value="TreeGrafter"/>
</dbReference>
<organism evidence="4 5">
    <name type="scientific">Hoeflea prorocentri</name>
    <dbReference type="NCBI Taxonomy" id="1922333"/>
    <lineage>
        <taxon>Bacteria</taxon>
        <taxon>Pseudomonadati</taxon>
        <taxon>Pseudomonadota</taxon>
        <taxon>Alphaproteobacteria</taxon>
        <taxon>Hyphomicrobiales</taxon>
        <taxon>Rhizobiaceae</taxon>
        <taxon>Hoeflea</taxon>
    </lineage>
</organism>
<dbReference type="InterPro" id="IPR006674">
    <property type="entry name" value="HD_domain"/>
</dbReference>
<dbReference type="SUPFAM" id="SSF109604">
    <property type="entry name" value="HD-domain/PDEase-like"/>
    <property type="match status" value="1"/>
</dbReference>
<gene>
    <name evidence="4" type="ORF">OQ273_07305</name>
</gene>
<evidence type="ECO:0000256" key="2">
    <source>
        <dbReference type="HAMAP-Rule" id="MF_01212"/>
    </source>
</evidence>
<keyword evidence="1 2" id="KW-0378">Hydrolase</keyword>
<sequence>MALDEGALGFGTGARAAWASDPNQSRGRLFAEDSSRTRSEFQRDRDRIIHTTAFRRLKHKTQVFVAHEGDHFRTRLTHTIEVAQIARALARALKLDEDLAEGVALVHDFGHTPFGHTGEDALDELLQDHGGFDHNAQSLRVVTQLERRYADFDGLNLTWESLEGLVKHNGPLTDRAGKGLNGPVPQPILDYCSSQDLQLSTFASLEAQVAAIADDIAYNTHDIDDGLRSGLLKLDMLEDVPFLNDLLADARGRYQDLEESRMIHEVMRRQITLMVEDVITVAQGNIAELKPQNADDVRAADRSFAQFSPALRNADRTIKSFLYANLYRHADVMRVREQAASIVRDLFNAYVADPALMGGVWTEGVTRFDEGGIARRVADYLAGMTDNFAIRQHRALFDQTPDLR</sequence>
<dbReference type="InterPro" id="IPR026875">
    <property type="entry name" value="PHydrolase_assoc_dom"/>
</dbReference>
<dbReference type="GO" id="GO:0006203">
    <property type="term" value="P:dGTP catabolic process"/>
    <property type="evidence" value="ECO:0007669"/>
    <property type="project" value="TreeGrafter"/>
</dbReference>
<feature type="domain" description="HD" evidence="3">
    <location>
        <begin position="75"/>
        <end position="219"/>
    </location>
</feature>
<dbReference type="Proteomes" id="UP001151234">
    <property type="component" value="Unassembled WGS sequence"/>
</dbReference>
<reference evidence="4" key="1">
    <citation type="submission" date="2022-11" db="EMBL/GenBank/DDBJ databases">
        <title>Draft genome sequence of Hoeflea poritis E7-10 and Hoeflea prorocentri PM5-8, separated from scleractinian coral Porites lutea and marine dinoflagellate.</title>
        <authorList>
            <person name="Zhang G."/>
            <person name="Wei Q."/>
            <person name="Cai L."/>
        </authorList>
    </citation>
    <scope>NUCLEOTIDE SEQUENCE</scope>
    <source>
        <strain evidence="4">PM5-8</strain>
    </source>
</reference>
<evidence type="ECO:0000256" key="1">
    <source>
        <dbReference type="ARBA" id="ARBA00022801"/>
    </source>
</evidence>
<dbReference type="PANTHER" id="PTHR11373">
    <property type="entry name" value="DEOXYNUCLEOSIDE TRIPHOSPHATE TRIPHOSPHOHYDROLASE"/>
    <property type="match status" value="1"/>
</dbReference>
<dbReference type="InterPro" id="IPR050135">
    <property type="entry name" value="dGTPase-like"/>
</dbReference>
<dbReference type="NCBIfam" id="TIGR01353">
    <property type="entry name" value="dGTP_triPase"/>
    <property type="match status" value="1"/>
</dbReference>
<dbReference type="HAMAP" id="MF_01212">
    <property type="entry name" value="dGTPase_type2"/>
    <property type="match status" value="1"/>
</dbReference>
<dbReference type="Pfam" id="PF13286">
    <property type="entry name" value="HD_assoc"/>
    <property type="match status" value="1"/>
</dbReference>
<dbReference type="AlphaFoldDB" id="A0A9X3ZGA6"/>
<dbReference type="NCBIfam" id="NF002326">
    <property type="entry name" value="PRK01286.1-1"/>
    <property type="match status" value="1"/>
</dbReference>
<dbReference type="CDD" id="cd00077">
    <property type="entry name" value="HDc"/>
    <property type="match status" value="1"/>
</dbReference>
<keyword evidence="5" id="KW-1185">Reference proteome</keyword>
<dbReference type="PROSITE" id="PS51831">
    <property type="entry name" value="HD"/>
    <property type="match status" value="1"/>
</dbReference>
<dbReference type="Pfam" id="PF01966">
    <property type="entry name" value="HD"/>
    <property type="match status" value="1"/>
</dbReference>
<evidence type="ECO:0000313" key="5">
    <source>
        <dbReference type="Proteomes" id="UP001151234"/>
    </source>
</evidence>
<comment type="similarity">
    <text evidence="2">Belongs to the dGTPase family. Type 2 subfamily.</text>
</comment>
<dbReference type="InterPro" id="IPR003607">
    <property type="entry name" value="HD/PDEase_dom"/>
</dbReference>
<evidence type="ECO:0000259" key="3">
    <source>
        <dbReference type="PROSITE" id="PS51831"/>
    </source>
</evidence>
<dbReference type="SMART" id="SM00471">
    <property type="entry name" value="HDc"/>
    <property type="match status" value="1"/>
</dbReference>